<reference evidence="1" key="1">
    <citation type="submission" date="2019-01" db="EMBL/GenBank/DDBJ databases">
        <title>Draft genome sequences of three monokaryotic isolates of the white-rot basidiomycete fungus Dichomitus squalens.</title>
        <authorList>
            <consortium name="DOE Joint Genome Institute"/>
            <person name="Lopez S.C."/>
            <person name="Andreopoulos B."/>
            <person name="Pangilinan J."/>
            <person name="Lipzen A."/>
            <person name="Riley R."/>
            <person name="Ahrendt S."/>
            <person name="Ng V."/>
            <person name="Barry K."/>
            <person name="Daum C."/>
            <person name="Grigoriev I.V."/>
            <person name="Hilden K.S."/>
            <person name="Makela M.R."/>
            <person name="de Vries R.P."/>
        </authorList>
    </citation>
    <scope>NUCLEOTIDE SEQUENCE [LARGE SCALE GENOMIC DNA]</scope>
    <source>
        <strain evidence="1">OM18370.1</strain>
    </source>
</reference>
<gene>
    <name evidence="1" type="ORF">BD311DRAFT_647205</name>
</gene>
<name>A0A4V2K274_9APHY</name>
<evidence type="ECO:0000313" key="1">
    <source>
        <dbReference type="EMBL" id="TBU35543.1"/>
    </source>
</evidence>
<organism evidence="1">
    <name type="scientific">Dichomitus squalens</name>
    <dbReference type="NCBI Taxonomy" id="114155"/>
    <lineage>
        <taxon>Eukaryota</taxon>
        <taxon>Fungi</taxon>
        <taxon>Dikarya</taxon>
        <taxon>Basidiomycota</taxon>
        <taxon>Agaricomycotina</taxon>
        <taxon>Agaricomycetes</taxon>
        <taxon>Polyporales</taxon>
        <taxon>Polyporaceae</taxon>
        <taxon>Dichomitus</taxon>
    </lineage>
</organism>
<dbReference type="EMBL" id="ML143386">
    <property type="protein sequence ID" value="TBU35543.1"/>
    <property type="molecule type" value="Genomic_DNA"/>
</dbReference>
<proteinExistence type="predicted"/>
<protein>
    <submittedName>
        <fullName evidence="1">Uncharacterized protein</fullName>
    </submittedName>
</protein>
<dbReference type="Proteomes" id="UP000292957">
    <property type="component" value="Unassembled WGS sequence"/>
</dbReference>
<dbReference type="AlphaFoldDB" id="A0A4V2K274"/>
<accession>A0A4V2K274</accession>
<sequence>MRLSCQRSTYLSASRRMLGRWLVSSTHTRTAFRRERTIAKHTPRASATIRHRAQSTTTIVTRRACSISSQTSRNAFLAPSRWSPRSYSCPFDNTHPCQAATVRSPAAAQLAVVPSGALRACPGFSTAPGSLAARWPDCALVVLPERALWPHAGACVCTAAISYLTAGRARCDRPTRREMHGGPAIRDRCSSVIAHSMVSVTSDLMTMVTLVTWQLACYCCCVGLRHAAADFCSQVWAVLALRVGLDWDSSGAAAVREARARSGFST</sequence>